<gene>
    <name evidence="1" type="ORF">CYNAS_LOCUS3063</name>
</gene>
<organism evidence="1 2">
    <name type="scientific">Cylicocyclus nassatus</name>
    <name type="common">Nematode worm</name>
    <dbReference type="NCBI Taxonomy" id="53992"/>
    <lineage>
        <taxon>Eukaryota</taxon>
        <taxon>Metazoa</taxon>
        <taxon>Ecdysozoa</taxon>
        <taxon>Nematoda</taxon>
        <taxon>Chromadorea</taxon>
        <taxon>Rhabditida</taxon>
        <taxon>Rhabditina</taxon>
        <taxon>Rhabditomorpha</taxon>
        <taxon>Strongyloidea</taxon>
        <taxon>Strongylidae</taxon>
        <taxon>Cylicocyclus</taxon>
    </lineage>
</organism>
<reference evidence="1" key="1">
    <citation type="submission" date="2023-07" db="EMBL/GenBank/DDBJ databases">
        <authorList>
            <consortium name="CYATHOMIX"/>
        </authorList>
    </citation>
    <scope>NUCLEOTIDE SEQUENCE</scope>
    <source>
        <strain evidence="1">N/A</strain>
    </source>
</reference>
<evidence type="ECO:0000313" key="1">
    <source>
        <dbReference type="EMBL" id="CAJ0591080.1"/>
    </source>
</evidence>
<comment type="caution">
    <text evidence="1">The sequence shown here is derived from an EMBL/GenBank/DDBJ whole genome shotgun (WGS) entry which is preliminary data.</text>
</comment>
<dbReference type="EMBL" id="CATQJL010000001">
    <property type="protein sequence ID" value="CAJ0591080.1"/>
    <property type="molecule type" value="Genomic_DNA"/>
</dbReference>
<sequence length="308" mass="35270">MASKSRERDDLQTYITPHTQKQQGKYNKYKQGKCGYICNRSGGRGESVIEKEYRKRYVIPKRVLKNCRFVKAHVRGDGVVSVTACFDHLGRKVSAAFLPLSRSDEEKIVSLLPIGLPFQTVGIVAKLCAEWNPDEDERKHERTCYITMRDQHCFPSWSVEGRSSNDDRLSFKTLSSNDEIAAYILLDTEQITGDGFMLAFITVKGEAIWNRTVWETRSTQSVIHSSRQRTQNVVNLPETIDLGNIANGEVDQRVKRLLDTERVLLLTCFICGKRAPEEDEEDQILWISCSNTREYKAWVHVKCSRIGD</sequence>
<protein>
    <submittedName>
        <fullName evidence="1">Uncharacterized protein</fullName>
    </submittedName>
</protein>
<evidence type="ECO:0000313" key="2">
    <source>
        <dbReference type="Proteomes" id="UP001176961"/>
    </source>
</evidence>
<dbReference type="AlphaFoldDB" id="A0AA36DPY4"/>
<keyword evidence="2" id="KW-1185">Reference proteome</keyword>
<accession>A0AA36DPY4</accession>
<proteinExistence type="predicted"/>
<dbReference type="Proteomes" id="UP001176961">
    <property type="component" value="Unassembled WGS sequence"/>
</dbReference>
<name>A0AA36DPY4_CYLNA</name>